<dbReference type="EMBL" id="KF582788">
    <property type="protein sequence ID" value="AIA80018.1"/>
    <property type="molecule type" value="Genomic_DNA"/>
</dbReference>
<evidence type="ECO:0000313" key="3">
    <source>
        <dbReference type="EMBL" id="AIA80018.1"/>
    </source>
</evidence>
<protein>
    <submittedName>
        <fullName evidence="3">Membrane protein</fullName>
    </submittedName>
</protein>
<keyword evidence="2" id="KW-0812">Transmembrane</keyword>
<dbReference type="GeneID" id="19524776"/>
<dbReference type="RefSeq" id="YP_009037374.1">
    <property type="nucleotide sequence ID" value="NC_024124.2"/>
</dbReference>
<evidence type="ECO:0000313" key="4">
    <source>
        <dbReference type="Proteomes" id="UP000019733"/>
    </source>
</evidence>
<accession>A0A060BMH1</accession>
<keyword evidence="1" id="KW-0175">Coiled coil</keyword>
<keyword evidence="2" id="KW-0472">Membrane</keyword>
<proteinExistence type="predicted"/>
<reference evidence="3" key="1">
    <citation type="submission" date="2015-07" db="EMBL/GenBank/DDBJ databases">
        <title>Isolation and characterization of a novel lytic T4-like coliphage vB_EcoM_JS09 infecting APEC.</title>
        <authorList>
            <person name="Zhou Y."/>
            <person name="Bao H.D."/>
            <person name="Zhang H."/>
            <person name="Wang R."/>
        </authorList>
    </citation>
    <scope>NUCLEOTIDE SEQUENCE</scope>
</reference>
<organism evidence="3 4">
    <name type="scientific">Escherichia phage vB_EcoM_JS09</name>
    <dbReference type="NCBI Taxonomy" id="1430444"/>
    <lineage>
        <taxon>Viruses</taxon>
        <taxon>Duplodnaviria</taxon>
        <taxon>Heunggongvirae</taxon>
        <taxon>Uroviricota</taxon>
        <taxon>Caudoviricetes</taxon>
        <taxon>Pantevenvirales</taxon>
        <taxon>Straboviridae</taxon>
        <taxon>Tevenvirinae</taxon>
        <taxon>Mosigvirus</taxon>
        <taxon>Mosigvirus JS09</taxon>
    </lineage>
</organism>
<gene>
    <name evidence="3" type="ORF">JS09_051</name>
</gene>
<evidence type="ECO:0000256" key="2">
    <source>
        <dbReference type="SAM" id="Phobius"/>
    </source>
</evidence>
<feature type="coiled-coil region" evidence="1">
    <location>
        <begin position="131"/>
        <end position="158"/>
    </location>
</feature>
<sequence length="163" mass="18532">MISKTYWSNIDDVNEGISYYSVDWTGCPSYLVKHICQEFKIDQPAGIIVNRYINGYQPIDEVIRTTQAELEKFFNKCQWTTGWIIFVPSVWFFSTKVSSFGFVDIIAILLASIIISVVGGIIGGGTVAIIINLIKSSLQEHKDKIKAKNNEVERFITECRNLR</sequence>
<feature type="transmembrane region" description="Helical" evidence="2">
    <location>
        <begin position="73"/>
        <end position="93"/>
    </location>
</feature>
<dbReference type="KEGG" id="vg:19524776"/>
<dbReference type="OrthoDB" id="14476at10239"/>
<name>A0A060BMH1_9CAUD</name>
<dbReference type="Proteomes" id="UP000019733">
    <property type="component" value="Segment"/>
</dbReference>
<feature type="transmembrane region" description="Helical" evidence="2">
    <location>
        <begin position="105"/>
        <end position="134"/>
    </location>
</feature>
<keyword evidence="2" id="KW-1133">Transmembrane helix</keyword>
<evidence type="ECO:0000256" key="1">
    <source>
        <dbReference type="SAM" id="Coils"/>
    </source>
</evidence>
<keyword evidence="4" id="KW-1185">Reference proteome</keyword>